<feature type="transmembrane region" description="Helical" evidence="14">
    <location>
        <begin position="14"/>
        <end position="36"/>
    </location>
</feature>
<evidence type="ECO:0000313" key="16">
    <source>
        <dbReference type="Proteomes" id="UP000254712"/>
    </source>
</evidence>
<gene>
    <name evidence="15" type="ORF">NCTC8261_04782</name>
</gene>
<dbReference type="PANTHER" id="PTHR33843:SF4">
    <property type="entry name" value="ASCORBATE-SPECIFIC PTS SYSTEM EIIC COMPONENT"/>
    <property type="match status" value="1"/>
</dbReference>
<feature type="transmembrane region" description="Helical" evidence="14">
    <location>
        <begin position="48"/>
        <end position="67"/>
    </location>
</feature>
<evidence type="ECO:0000256" key="8">
    <source>
        <dbReference type="ARBA" id="ARBA00022989"/>
    </source>
</evidence>
<accession>A0A379WWG9</accession>
<dbReference type="InterPro" id="IPR004703">
    <property type="entry name" value="PTS_sugar-sp_permease"/>
</dbReference>
<keyword evidence="9 14" id="KW-0472">Membrane</keyword>
<comment type="function">
    <text evidence="10">The phosphoenolpyruvate-dependent sugar phosphotransferase system (sugar PTS), a major carbohydrate active transport system, catalyzes the phosphorylation of incoming sugar substrates concomitantly with their translocation across the cell membrane. The enzyme II UlaABC PTS system is involved in ascorbate transport.</text>
</comment>
<evidence type="ECO:0000256" key="2">
    <source>
        <dbReference type="ARBA" id="ARBA00011738"/>
    </source>
</evidence>
<comment type="subcellular location">
    <subcellularLocation>
        <location evidence="1">Cell membrane</location>
        <topology evidence="1">Multi-pass membrane protein</topology>
    </subcellularLocation>
</comment>
<evidence type="ECO:0000256" key="4">
    <source>
        <dbReference type="ARBA" id="ARBA00022475"/>
    </source>
</evidence>
<dbReference type="EMBL" id="UGXT01000002">
    <property type="protein sequence ID" value="SUH38455.1"/>
    <property type="molecule type" value="Genomic_DNA"/>
</dbReference>
<proteinExistence type="inferred from homology"/>
<evidence type="ECO:0000256" key="14">
    <source>
        <dbReference type="SAM" id="Phobius"/>
    </source>
</evidence>
<dbReference type="GO" id="GO:0005886">
    <property type="term" value="C:plasma membrane"/>
    <property type="evidence" value="ECO:0007669"/>
    <property type="project" value="UniProtKB-SubCell"/>
</dbReference>
<keyword evidence="5" id="KW-0762">Sugar transport</keyword>
<evidence type="ECO:0000256" key="12">
    <source>
        <dbReference type="ARBA" id="ARBA00039702"/>
    </source>
</evidence>
<evidence type="ECO:0000313" key="15">
    <source>
        <dbReference type="EMBL" id="SUH38455.1"/>
    </source>
</evidence>
<dbReference type="AlphaFoldDB" id="A0A379WWG9"/>
<evidence type="ECO:0000256" key="9">
    <source>
        <dbReference type="ARBA" id="ARBA00023136"/>
    </source>
</evidence>
<name>A0A379WWG9_SALET</name>
<evidence type="ECO:0000256" key="6">
    <source>
        <dbReference type="ARBA" id="ARBA00022683"/>
    </source>
</evidence>
<evidence type="ECO:0000256" key="5">
    <source>
        <dbReference type="ARBA" id="ARBA00022597"/>
    </source>
</evidence>
<sequence>MEGVQTMFAKFIDVIQTFLTEPAILIGILVGVGYALDKKTPIKIITGMISAMVGLMMVLFGGFQFSATFKPCCRGSQQGLWRAWILNGFIRHESRDANSAGR</sequence>
<evidence type="ECO:0000256" key="13">
    <source>
        <dbReference type="ARBA" id="ARBA00042859"/>
    </source>
</evidence>
<comment type="subunit">
    <text evidence="2">Homodimer.</text>
</comment>
<protein>
    <recommendedName>
        <fullName evidence="12">Ascorbate-specific PTS system EIIC component</fullName>
    </recommendedName>
    <alternativeName>
        <fullName evidence="13">Ascorbate-specific permease IIC component UlaA</fullName>
    </alternativeName>
</protein>
<keyword evidence="3" id="KW-0813">Transport</keyword>
<organism evidence="15 16">
    <name type="scientific">Salmonella enterica I</name>
    <dbReference type="NCBI Taxonomy" id="59201"/>
    <lineage>
        <taxon>Bacteria</taxon>
        <taxon>Pseudomonadati</taxon>
        <taxon>Pseudomonadota</taxon>
        <taxon>Gammaproteobacteria</taxon>
        <taxon>Enterobacterales</taxon>
        <taxon>Enterobacteriaceae</taxon>
        <taxon>Salmonella</taxon>
    </lineage>
</organism>
<dbReference type="Proteomes" id="UP000254712">
    <property type="component" value="Unassembled WGS sequence"/>
</dbReference>
<keyword evidence="7 14" id="KW-0812">Transmembrane</keyword>
<evidence type="ECO:0000256" key="1">
    <source>
        <dbReference type="ARBA" id="ARBA00004651"/>
    </source>
</evidence>
<reference evidence="15 16" key="1">
    <citation type="submission" date="2018-06" db="EMBL/GenBank/DDBJ databases">
        <authorList>
            <consortium name="Pathogen Informatics"/>
            <person name="Doyle S."/>
        </authorList>
    </citation>
    <scope>NUCLEOTIDE SEQUENCE [LARGE SCALE GENOMIC DNA]</scope>
    <source>
        <strain evidence="15 16">NCTC8261</strain>
    </source>
</reference>
<evidence type="ECO:0000256" key="10">
    <source>
        <dbReference type="ARBA" id="ARBA00037387"/>
    </source>
</evidence>
<dbReference type="InterPro" id="IPR051562">
    <property type="entry name" value="Ascorbate-PTS_EIIC"/>
</dbReference>
<keyword evidence="8 14" id="KW-1133">Transmembrane helix</keyword>
<comment type="similarity">
    <text evidence="11">Belongs to the UlaA family.</text>
</comment>
<keyword evidence="4" id="KW-1003">Cell membrane</keyword>
<dbReference type="Pfam" id="PF03611">
    <property type="entry name" value="EIIC-GAT"/>
    <property type="match status" value="1"/>
</dbReference>
<evidence type="ECO:0000256" key="11">
    <source>
        <dbReference type="ARBA" id="ARBA00038218"/>
    </source>
</evidence>
<keyword evidence="6" id="KW-0598">Phosphotransferase system</keyword>
<evidence type="ECO:0000256" key="3">
    <source>
        <dbReference type="ARBA" id="ARBA00022448"/>
    </source>
</evidence>
<dbReference type="PANTHER" id="PTHR33843">
    <property type="entry name" value="ASCORBATE-SPECIFIC PTS SYSTEM EIIC COMPONENT"/>
    <property type="match status" value="1"/>
</dbReference>
<evidence type="ECO:0000256" key="7">
    <source>
        <dbReference type="ARBA" id="ARBA00022692"/>
    </source>
</evidence>
<dbReference type="GO" id="GO:0009401">
    <property type="term" value="P:phosphoenolpyruvate-dependent sugar phosphotransferase system"/>
    <property type="evidence" value="ECO:0007669"/>
    <property type="project" value="UniProtKB-KW"/>
</dbReference>